<dbReference type="GO" id="GO:0003941">
    <property type="term" value="F:L-serine ammonia-lyase activity"/>
    <property type="evidence" value="ECO:0007669"/>
    <property type="project" value="TreeGrafter"/>
</dbReference>
<dbReference type="GO" id="GO:0006567">
    <property type="term" value="P:L-threonine catabolic process"/>
    <property type="evidence" value="ECO:0007669"/>
    <property type="project" value="InterPro"/>
</dbReference>
<dbReference type="Proteomes" id="UP000650511">
    <property type="component" value="Unassembled WGS sequence"/>
</dbReference>
<dbReference type="PANTHER" id="PTHR48078">
    <property type="entry name" value="THREONINE DEHYDRATASE, MITOCHONDRIAL-RELATED"/>
    <property type="match status" value="1"/>
</dbReference>
<dbReference type="InterPro" id="IPR050147">
    <property type="entry name" value="Ser/Thr_Dehydratase"/>
</dbReference>
<dbReference type="GO" id="GO:0004794">
    <property type="term" value="F:threonine deaminase activity"/>
    <property type="evidence" value="ECO:0007669"/>
    <property type="project" value="UniProtKB-EC"/>
</dbReference>
<evidence type="ECO:0000256" key="7">
    <source>
        <dbReference type="ARBA" id="ARBA00022533"/>
    </source>
</evidence>
<evidence type="ECO:0000256" key="6">
    <source>
        <dbReference type="ARBA" id="ARBA00022248"/>
    </source>
</evidence>
<dbReference type="Gene3D" id="3.40.50.1100">
    <property type="match status" value="2"/>
</dbReference>
<dbReference type="RefSeq" id="WP_130648680.1">
    <property type="nucleotide sequence ID" value="NZ_BMHA01000005.1"/>
</dbReference>
<name>A0A8J3EUL0_9ACTN</name>
<evidence type="ECO:0000256" key="8">
    <source>
        <dbReference type="ARBA" id="ARBA00022898"/>
    </source>
</evidence>
<dbReference type="NCBIfam" id="TIGR01127">
    <property type="entry name" value="ilvA_1Cterm"/>
    <property type="match status" value="1"/>
</dbReference>
<dbReference type="Pfam" id="PF01842">
    <property type="entry name" value="ACT"/>
    <property type="match status" value="1"/>
</dbReference>
<evidence type="ECO:0000256" key="9">
    <source>
        <dbReference type="ARBA" id="ARBA00023239"/>
    </source>
</evidence>
<gene>
    <name evidence="11" type="primary">ilvA</name>
    <name evidence="11" type="ORF">GCM10011354_17370</name>
</gene>
<evidence type="ECO:0000313" key="11">
    <source>
        <dbReference type="EMBL" id="GGI06091.1"/>
    </source>
</evidence>
<proteinExistence type="inferred from homology"/>
<keyword evidence="8" id="KW-0663">Pyridoxal phosphate</keyword>
<sequence>MEQLVGVEAVRAAQASLRGVIETTPVEHSRAIGDLVGGDVRLKCENLQRTGSFKLRGAHHRIARLSDDERRRGVVCASAGNHAQGVALAAKLQGVRATVFMPREAPLPKVDATQGYGAEVRLEGDTFDEALATALEHAQETGSVFVHPFDHPDIIAGQGTLGLELLEQVPDLGTVVVCVGGGGLLAGVAVALRALRPDVRIIGVQAAGSASFPASMAAGEAIASPTCDTIADGIAVKRPGELTLAHARQLVDEVVAVDDEEIARAVVLLLERAKLVVEPAGAAGVAALLSGRVEVDASSPTVVTLSGGNIDPLMLQHLVTGGLTTEGRYVTLRTQVPDTPGQLSRLLRLLGDQRANVVGVSHHRLEHRLRLGQVEVVLELETRGHDHVAALRSALEGEGYPLHRA</sequence>
<dbReference type="AlphaFoldDB" id="A0A8J3EUL0"/>
<dbReference type="Pfam" id="PF00291">
    <property type="entry name" value="PALP"/>
    <property type="match status" value="1"/>
</dbReference>
<dbReference type="OrthoDB" id="9811476at2"/>
<dbReference type="CDD" id="cd04886">
    <property type="entry name" value="ACT_ThrD-II-like"/>
    <property type="match status" value="1"/>
</dbReference>
<keyword evidence="9" id="KW-0456">Lyase</keyword>
<dbReference type="InterPro" id="IPR000634">
    <property type="entry name" value="Ser/Thr_deHydtase_PyrdxlP-BS"/>
</dbReference>
<evidence type="ECO:0000256" key="1">
    <source>
        <dbReference type="ARBA" id="ARBA00001933"/>
    </source>
</evidence>
<evidence type="ECO:0000256" key="3">
    <source>
        <dbReference type="ARBA" id="ARBA00010869"/>
    </source>
</evidence>
<evidence type="ECO:0000256" key="5">
    <source>
        <dbReference type="ARBA" id="ARBA00012096"/>
    </source>
</evidence>
<comment type="subunit">
    <text evidence="4">In the native structure, TdcB is in a dimeric form, whereas in the TdcB-AMP complex, it exists in a tetrameric form (dimer of dimers).</text>
</comment>
<dbReference type="CDD" id="cd01562">
    <property type="entry name" value="Thr-dehyd"/>
    <property type="match status" value="1"/>
</dbReference>
<dbReference type="InterPro" id="IPR001926">
    <property type="entry name" value="TrpB-like_PALP"/>
</dbReference>
<dbReference type="PROSITE" id="PS51671">
    <property type="entry name" value="ACT"/>
    <property type="match status" value="1"/>
</dbReference>
<dbReference type="GO" id="GO:0030170">
    <property type="term" value="F:pyridoxal phosphate binding"/>
    <property type="evidence" value="ECO:0007669"/>
    <property type="project" value="InterPro"/>
</dbReference>
<dbReference type="InterPro" id="IPR036052">
    <property type="entry name" value="TrpB-like_PALP_sf"/>
</dbReference>
<evidence type="ECO:0000313" key="12">
    <source>
        <dbReference type="Proteomes" id="UP000650511"/>
    </source>
</evidence>
<dbReference type="EC" id="4.3.1.19" evidence="5"/>
<evidence type="ECO:0000259" key="10">
    <source>
        <dbReference type="PROSITE" id="PS51671"/>
    </source>
</evidence>
<dbReference type="GO" id="GO:0009097">
    <property type="term" value="P:isoleucine biosynthetic process"/>
    <property type="evidence" value="ECO:0007669"/>
    <property type="project" value="TreeGrafter"/>
</dbReference>
<dbReference type="GO" id="GO:0006565">
    <property type="term" value="P:L-serine catabolic process"/>
    <property type="evidence" value="ECO:0007669"/>
    <property type="project" value="TreeGrafter"/>
</dbReference>
<comment type="pathway">
    <text evidence="2">Amino-acid degradation; L-threonine degradation via propanoate pathway; propanoate from L-threonine: step 1/4.</text>
</comment>
<keyword evidence="7" id="KW-0021">Allosteric enzyme</keyword>
<comment type="cofactor">
    <cofactor evidence="1">
        <name>pyridoxal 5'-phosphate</name>
        <dbReference type="ChEBI" id="CHEBI:597326"/>
    </cofactor>
</comment>
<dbReference type="InterPro" id="IPR002912">
    <property type="entry name" value="ACT_dom"/>
</dbReference>
<dbReference type="EMBL" id="BMHA01000005">
    <property type="protein sequence ID" value="GGI06091.1"/>
    <property type="molecule type" value="Genomic_DNA"/>
</dbReference>
<feature type="domain" description="ACT" evidence="10">
    <location>
        <begin position="331"/>
        <end position="405"/>
    </location>
</feature>
<dbReference type="FunFam" id="3.40.50.1100:FF:000007">
    <property type="entry name" value="L-threonine dehydratase catabolic TdcB"/>
    <property type="match status" value="1"/>
</dbReference>
<organism evidence="11 12">
    <name type="scientific">Egicoccus halophilus</name>
    <dbReference type="NCBI Taxonomy" id="1670830"/>
    <lineage>
        <taxon>Bacteria</taxon>
        <taxon>Bacillati</taxon>
        <taxon>Actinomycetota</taxon>
        <taxon>Nitriliruptoria</taxon>
        <taxon>Egicoccales</taxon>
        <taxon>Egicoccaceae</taxon>
        <taxon>Egicoccus</taxon>
    </lineage>
</organism>
<dbReference type="InterPro" id="IPR044561">
    <property type="entry name" value="ACT_ThrD-II-like"/>
</dbReference>
<dbReference type="PROSITE" id="PS00165">
    <property type="entry name" value="DEHYDRATASE_SER_THR"/>
    <property type="match status" value="1"/>
</dbReference>
<accession>A0A8J3EUL0</accession>
<dbReference type="InterPro" id="IPR005789">
    <property type="entry name" value="Thr_deHydtase_catblc"/>
</dbReference>
<keyword evidence="12" id="KW-1185">Reference proteome</keyword>
<comment type="caution">
    <text evidence="11">The sequence shown here is derived from an EMBL/GenBank/DDBJ whole genome shotgun (WGS) entry which is preliminary data.</text>
</comment>
<reference evidence="11" key="1">
    <citation type="journal article" date="2014" name="Int. J. Syst. Evol. Microbiol.">
        <title>Complete genome sequence of Corynebacterium casei LMG S-19264T (=DSM 44701T), isolated from a smear-ripened cheese.</title>
        <authorList>
            <consortium name="US DOE Joint Genome Institute (JGI-PGF)"/>
            <person name="Walter F."/>
            <person name="Albersmeier A."/>
            <person name="Kalinowski J."/>
            <person name="Ruckert C."/>
        </authorList>
    </citation>
    <scope>NUCLEOTIDE SEQUENCE</scope>
    <source>
        <strain evidence="11">CGMCC 1.14988</strain>
    </source>
</reference>
<dbReference type="PANTHER" id="PTHR48078:SF6">
    <property type="entry name" value="L-THREONINE DEHYDRATASE CATABOLIC TDCB"/>
    <property type="match status" value="1"/>
</dbReference>
<reference evidence="11" key="2">
    <citation type="submission" date="2020-09" db="EMBL/GenBank/DDBJ databases">
        <authorList>
            <person name="Sun Q."/>
            <person name="Zhou Y."/>
        </authorList>
    </citation>
    <scope>NUCLEOTIDE SEQUENCE</scope>
    <source>
        <strain evidence="11">CGMCC 1.14988</strain>
    </source>
</reference>
<evidence type="ECO:0000256" key="4">
    <source>
        <dbReference type="ARBA" id="ARBA00011447"/>
    </source>
</evidence>
<evidence type="ECO:0000256" key="2">
    <source>
        <dbReference type="ARBA" id="ARBA00004958"/>
    </source>
</evidence>
<dbReference type="SUPFAM" id="SSF53686">
    <property type="entry name" value="Tryptophan synthase beta subunit-like PLP-dependent enzymes"/>
    <property type="match status" value="1"/>
</dbReference>
<comment type="similarity">
    <text evidence="3">Belongs to the serine/threonine dehydratase family.</text>
</comment>
<protein>
    <recommendedName>
        <fullName evidence="6">L-threonine dehydratase catabolic TdcB</fullName>
        <ecNumber evidence="5">4.3.1.19</ecNumber>
    </recommendedName>
</protein>